<dbReference type="SUPFAM" id="SSF57756">
    <property type="entry name" value="Retrovirus zinc finger-like domains"/>
    <property type="match status" value="1"/>
</dbReference>
<name>G9MHV8_HYPVG</name>
<feature type="compositionally biased region" description="Low complexity" evidence="2">
    <location>
        <begin position="205"/>
        <end position="216"/>
    </location>
</feature>
<dbReference type="InterPro" id="IPR036875">
    <property type="entry name" value="Znf_CCHC_sf"/>
</dbReference>
<organism evidence="4 5">
    <name type="scientific">Hypocrea virens (strain Gv29-8 / FGSC 10586)</name>
    <name type="common">Gliocladium virens</name>
    <name type="synonym">Trichoderma virens</name>
    <dbReference type="NCBI Taxonomy" id="413071"/>
    <lineage>
        <taxon>Eukaryota</taxon>
        <taxon>Fungi</taxon>
        <taxon>Dikarya</taxon>
        <taxon>Ascomycota</taxon>
        <taxon>Pezizomycotina</taxon>
        <taxon>Sordariomycetes</taxon>
        <taxon>Hypocreomycetidae</taxon>
        <taxon>Hypocreales</taxon>
        <taxon>Hypocreaceae</taxon>
        <taxon>Trichoderma</taxon>
    </lineage>
</organism>
<evidence type="ECO:0000313" key="5">
    <source>
        <dbReference type="Proteomes" id="UP000007115"/>
    </source>
</evidence>
<dbReference type="HOGENOM" id="CLU_023950_0_0_1"/>
<dbReference type="VEuPathDB" id="FungiDB:TRIVIDRAFT_63614"/>
<feature type="compositionally biased region" description="Low complexity" evidence="2">
    <location>
        <begin position="284"/>
        <end position="294"/>
    </location>
</feature>
<accession>G9MHV8</accession>
<evidence type="ECO:0000256" key="1">
    <source>
        <dbReference type="PROSITE-ProRule" id="PRU00047"/>
    </source>
</evidence>
<feature type="region of interest" description="Disordered" evidence="2">
    <location>
        <begin position="1"/>
        <end position="100"/>
    </location>
</feature>
<dbReference type="RefSeq" id="XP_013960507.1">
    <property type="nucleotide sequence ID" value="XM_014105032.1"/>
</dbReference>
<dbReference type="PANTHER" id="PTHR33472">
    <property type="entry name" value="OS01G0106600 PROTEIN"/>
    <property type="match status" value="1"/>
</dbReference>
<dbReference type="GO" id="GO:0008270">
    <property type="term" value="F:zinc ion binding"/>
    <property type="evidence" value="ECO:0007669"/>
    <property type="project" value="UniProtKB-KW"/>
</dbReference>
<dbReference type="GO" id="GO:0003676">
    <property type="term" value="F:nucleic acid binding"/>
    <property type="evidence" value="ECO:0007669"/>
    <property type="project" value="InterPro"/>
</dbReference>
<proteinExistence type="predicted"/>
<feature type="compositionally biased region" description="Gly residues" evidence="2">
    <location>
        <begin position="620"/>
        <end position="648"/>
    </location>
</feature>
<comment type="caution">
    <text evidence="4">The sequence shown here is derived from an EMBL/GenBank/DDBJ whole genome shotgun (WGS) entry which is preliminary data.</text>
</comment>
<dbReference type="OMA" id="CTEPWRS"/>
<dbReference type="Gene3D" id="4.10.60.10">
    <property type="entry name" value="Zinc finger, CCHC-type"/>
    <property type="match status" value="1"/>
</dbReference>
<dbReference type="GeneID" id="25796502"/>
<keyword evidence="1" id="KW-0863">Zinc-finger</keyword>
<feature type="compositionally biased region" description="Polar residues" evidence="2">
    <location>
        <begin position="579"/>
        <end position="590"/>
    </location>
</feature>
<dbReference type="PROSITE" id="PS50158">
    <property type="entry name" value="ZF_CCHC"/>
    <property type="match status" value="1"/>
</dbReference>
<dbReference type="InParanoid" id="G9MHV8"/>
<evidence type="ECO:0000256" key="2">
    <source>
        <dbReference type="SAM" id="MobiDB-lite"/>
    </source>
</evidence>
<gene>
    <name evidence="4" type="ORF">TRIVIDRAFT_63614</name>
</gene>
<feature type="compositionally biased region" description="Pro residues" evidence="2">
    <location>
        <begin position="553"/>
        <end position="573"/>
    </location>
</feature>
<dbReference type="AlphaFoldDB" id="G9MHV8"/>
<evidence type="ECO:0000313" key="4">
    <source>
        <dbReference type="EMBL" id="EHK26295.1"/>
    </source>
</evidence>
<feature type="region of interest" description="Disordered" evidence="2">
    <location>
        <begin position="202"/>
        <end position="240"/>
    </location>
</feature>
<keyword evidence="1" id="KW-0479">Metal-binding</keyword>
<dbReference type="SMART" id="SM00343">
    <property type="entry name" value="ZnF_C2HC"/>
    <property type="match status" value="4"/>
</dbReference>
<dbReference type="InterPro" id="IPR001878">
    <property type="entry name" value="Znf_CCHC"/>
</dbReference>
<evidence type="ECO:0000259" key="3">
    <source>
        <dbReference type="PROSITE" id="PS50158"/>
    </source>
</evidence>
<dbReference type="Proteomes" id="UP000007115">
    <property type="component" value="Unassembled WGS sequence"/>
</dbReference>
<dbReference type="PANTHER" id="PTHR33472:SF28">
    <property type="entry name" value="BROMO AND FHA DOMAIN-CONTAINING PROTEIN DDB_G0267958"/>
    <property type="match status" value="1"/>
</dbReference>
<sequence>MATDQSNPGDFISLLSSEDETPLAKKRKSPDDDSASIGGIDASTERSKRARVSSASADSITGAKVSEEGEIDDDEDSEGEVRTPGTGGEEKKTGGFASSGVFVPKSPPAYASDSISLQLPVFSQQREGTWLARFKEWAQLLCTANSPSVTKITPALVRAAYKQYIDIHSRLKPNKKRAARQAAEQYEDASLADLIKSLQPRQTDAAQLPAAAEEALTGPKAQTDAPSQLPAAQVSPQVSPQGETPAAAVLLPPIPVLTTQTDGIFVIDVKPQPPQTANTREPRPVSQPVSQPTSQPVPQPPAKATMSQRPGLPSGDEALEQQRRYFPSASDPSNMCLLCGREGHTADGCTNCACKFCGQDDHWQYACPSLDLRCDKCDIRGHSTAGCVTSIPRDYHFKCSFCHTANRHEDEHCTEPWRSFHPETETIKMVTALPVSCASCGSNHHFSANCNMDRVSDDPPNPTWSLYNMGRYIDATSSSSAIIGADECAPSQQSGELKIRGHASRTNEVRYYSDSDDSDDVQFLGRRVAPKPVRTGRIKVSASLQPPNGDQQPPLPPGPPPPEPPPPPPPPTNRAPRYSYSQALAGSNSLPARPPVPSRDYSSVPPPPSQPAQGSRQQSGRGGRGGSRGGGRGGGRGGRGGDSGGGGRSMAGYRGYAMNARKRGIGKGNMRYFHGVHTCGRHIGMQALAACFSVPAFEEQWCCTTEDAAGIPHIRSSSKHPTTQSAP</sequence>
<dbReference type="OrthoDB" id="7608935at2759"/>
<feature type="domain" description="CCHC-type" evidence="3">
    <location>
        <begin position="336"/>
        <end position="351"/>
    </location>
</feature>
<protein>
    <recommendedName>
        <fullName evidence="3">CCHC-type domain-containing protein</fullName>
    </recommendedName>
</protein>
<keyword evidence="1" id="KW-0862">Zinc</keyword>
<feature type="compositionally biased region" description="Acidic residues" evidence="2">
    <location>
        <begin position="68"/>
        <end position="78"/>
    </location>
</feature>
<feature type="region of interest" description="Disordered" evidence="2">
    <location>
        <begin position="270"/>
        <end position="315"/>
    </location>
</feature>
<keyword evidence="5" id="KW-1185">Reference proteome</keyword>
<feature type="region of interest" description="Disordered" evidence="2">
    <location>
        <begin position="526"/>
        <end position="648"/>
    </location>
</feature>
<dbReference type="eggNOG" id="KOG4400">
    <property type="taxonomic scope" value="Eukaryota"/>
</dbReference>
<reference evidence="4 5" key="1">
    <citation type="journal article" date="2011" name="Genome Biol.">
        <title>Comparative genome sequence analysis underscores mycoparasitism as the ancestral life style of Trichoderma.</title>
        <authorList>
            <person name="Kubicek C.P."/>
            <person name="Herrera-Estrella A."/>
            <person name="Seidl-Seiboth V."/>
            <person name="Martinez D.A."/>
            <person name="Druzhinina I.S."/>
            <person name="Thon M."/>
            <person name="Zeilinger S."/>
            <person name="Casas-Flores S."/>
            <person name="Horwitz B.A."/>
            <person name="Mukherjee P.K."/>
            <person name="Mukherjee M."/>
            <person name="Kredics L."/>
            <person name="Alcaraz L.D."/>
            <person name="Aerts A."/>
            <person name="Antal Z."/>
            <person name="Atanasova L."/>
            <person name="Cervantes-Badillo M.G."/>
            <person name="Challacombe J."/>
            <person name="Chertkov O."/>
            <person name="McCluskey K."/>
            <person name="Coulpier F."/>
            <person name="Deshpande N."/>
            <person name="von Doehren H."/>
            <person name="Ebbole D.J."/>
            <person name="Esquivel-Naranjo E.U."/>
            <person name="Fekete E."/>
            <person name="Flipphi M."/>
            <person name="Glaser F."/>
            <person name="Gomez-Rodriguez E.Y."/>
            <person name="Gruber S."/>
            <person name="Han C."/>
            <person name="Henrissat B."/>
            <person name="Hermosa R."/>
            <person name="Hernandez-Onate M."/>
            <person name="Karaffa L."/>
            <person name="Kosti I."/>
            <person name="Le Crom S."/>
            <person name="Lindquist E."/>
            <person name="Lucas S."/>
            <person name="Luebeck M."/>
            <person name="Luebeck P.S."/>
            <person name="Margeot A."/>
            <person name="Metz B."/>
            <person name="Misra M."/>
            <person name="Nevalainen H."/>
            <person name="Omann M."/>
            <person name="Packer N."/>
            <person name="Perrone G."/>
            <person name="Uresti-Rivera E.E."/>
            <person name="Salamov A."/>
            <person name="Schmoll M."/>
            <person name="Seiboth B."/>
            <person name="Shapiro H."/>
            <person name="Sukno S."/>
            <person name="Tamayo-Ramos J.A."/>
            <person name="Tisch D."/>
            <person name="Wiest A."/>
            <person name="Wilkinson H.H."/>
            <person name="Zhang M."/>
            <person name="Coutinho P.M."/>
            <person name="Kenerley C.M."/>
            <person name="Monte E."/>
            <person name="Baker S.E."/>
            <person name="Grigoriev I.V."/>
        </authorList>
    </citation>
    <scope>NUCLEOTIDE SEQUENCE [LARGE SCALE GENOMIC DNA]</scope>
    <source>
        <strain evidence="5">Gv29-8 / FGSC 10586</strain>
    </source>
</reference>
<dbReference type="STRING" id="413071.G9MHV8"/>
<dbReference type="EMBL" id="ABDF02000002">
    <property type="protein sequence ID" value="EHK26295.1"/>
    <property type="molecule type" value="Genomic_DNA"/>
</dbReference>